<name>A0A0F9S1E4_9ZZZZ</name>
<accession>A0A0F9S1E4</accession>
<comment type="caution">
    <text evidence="1">The sequence shown here is derived from an EMBL/GenBank/DDBJ whole genome shotgun (WGS) entry which is preliminary data.</text>
</comment>
<protein>
    <submittedName>
        <fullName evidence="1">Uncharacterized protein</fullName>
    </submittedName>
</protein>
<proteinExistence type="predicted"/>
<evidence type="ECO:0000313" key="1">
    <source>
        <dbReference type="EMBL" id="KKN62570.1"/>
    </source>
</evidence>
<sequence length="131" mass="14926">MTIISKRRYPGKLEYVLHKHGRAYLVEMRHVASAFGPDPLIFPLHRSVLCPEGGDPREALVAVVNVEMREHFCLSYNEVKTGLYHKPSYPKFLREIIDLGLSNHDELWLSASKSDTALGLNRIMNPRTIKG</sequence>
<dbReference type="AlphaFoldDB" id="A0A0F9S1E4"/>
<gene>
    <name evidence="1" type="ORF">LCGC14_0510590</name>
</gene>
<dbReference type="EMBL" id="LAZR01000619">
    <property type="protein sequence ID" value="KKN62570.1"/>
    <property type="molecule type" value="Genomic_DNA"/>
</dbReference>
<reference evidence="1" key="1">
    <citation type="journal article" date="2015" name="Nature">
        <title>Complex archaea that bridge the gap between prokaryotes and eukaryotes.</title>
        <authorList>
            <person name="Spang A."/>
            <person name="Saw J.H."/>
            <person name="Jorgensen S.L."/>
            <person name="Zaremba-Niedzwiedzka K."/>
            <person name="Martijn J."/>
            <person name="Lind A.E."/>
            <person name="van Eijk R."/>
            <person name="Schleper C."/>
            <person name="Guy L."/>
            <person name="Ettema T.J."/>
        </authorList>
    </citation>
    <scope>NUCLEOTIDE SEQUENCE</scope>
</reference>
<organism evidence="1">
    <name type="scientific">marine sediment metagenome</name>
    <dbReference type="NCBI Taxonomy" id="412755"/>
    <lineage>
        <taxon>unclassified sequences</taxon>
        <taxon>metagenomes</taxon>
        <taxon>ecological metagenomes</taxon>
    </lineage>
</organism>